<dbReference type="Proteomes" id="UP000887579">
    <property type="component" value="Unplaced"/>
</dbReference>
<proteinExistence type="predicted"/>
<reference evidence="2" key="1">
    <citation type="submission" date="2022-11" db="UniProtKB">
        <authorList>
            <consortium name="WormBaseParasite"/>
        </authorList>
    </citation>
    <scope>IDENTIFICATION</scope>
</reference>
<evidence type="ECO:0000313" key="1">
    <source>
        <dbReference type="Proteomes" id="UP000887579"/>
    </source>
</evidence>
<dbReference type="WBParaSite" id="ES5_v2.g14900.t1">
    <property type="protein sequence ID" value="ES5_v2.g14900.t1"/>
    <property type="gene ID" value="ES5_v2.g14900"/>
</dbReference>
<name>A0AC34FD62_9BILA</name>
<organism evidence="1 2">
    <name type="scientific">Panagrolaimus sp. ES5</name>
    <dbReference type="NCBI Taxonomy" id="591445"/>
    <lineage>
        <taxon>Eukaryota</taxon>
        <taxon>Metazoa</taxon>
        <taxon>Ecdysozoa</taxon>
        <taxon>Nematoda</taxon>
        <taxon>Chromadorea</taxon>
        <taxon>Rhabditida</taxon>
        <taxon>Tylenchina</taxon>
        <taxon>Panagrolaimomorpha</taxon>
        <taxon>Panagrolaimoidea</taxon>
        <taxon>Panagrolaimidae</taxon>
        <taxon>Panagrolaimus</taxon>
    </lineage>
</organism>
<sequence>MPSAWVTLATNDGYALGALVLAHSLRRAKSKHHSHILYTDGVSSQMRSRLLAVFHDSTRVDVLDSNDTENLALIGRPDLGVTFTKLHCWRLTQYEKCVFLDADTLIIQNCDELFERQVEFAAAPDIGWPDLFNSGVFVFVPSNETYQKLVEFGTQHGTFDGGDQGLLNLYFSNWREMDASHRLPFIYNVTSGSIYSYKAAYKLFGGKVKIVHFLGTVKPWHRGGEKHGHQNDHWGYWQQIFNEDVVTNLPKGLNPTYIGPLEEVKVLDPRRQSSEVRYSPPKTPAYVEIKSVPSNPISNMFYGGDGSSSEGVPGKSDEERYTAWDQGAPDYQGRDAFSFIKKQIESVLHEALPQAAADPLRPESPLPSPDPEIKNVITENVVPDAPAHEESHQQQQQESSTESSEQHQEHSEEQQHQAQE</sequence>
<protein>
    <submittedName>
        <fullName evidence="2">Glycogenin</fullName>
    </submittedName>
</protein>
<evidence type="ECO:0000313" key="2">
    <source>
        <dbReference type="WBParaSite" id="ES5_v2.g14900.t1"/>
    </source>
</evidence>
<accession>A0AC34FD62</accession>